<evidence type="ECO:0000256" key="1">
    <source>
        <dbReference type="ARBA" id="ARBA00010062"/>
    </source>
</evidence>
<comment type="caution">
    <text evidence="6">The sequence shown here is derived from an EMBL/GenBank/DDBJ whole genome shotgun (WGS) entry which is preliminary data.</text>
</comment>
<organism evidence="6">
    <name type="scientific">candidate division WOR-3 bacterium</name>
    <dbReference type="NCBI Taxonomy" id="2052148"/>
    <lineage>
        <taxon>Bacteria</taxon>
        <taxon>Bacteria division WOR-3</taxon>
    </lineage>
</organism>
<evidence type="ECO:0000256" key="2">
    <source>
        <dbReference type="ARBA" id="ARBA00022448"/>
    </source>
</evidence>
<dbReference type="InterPro" id="IPR028081">
    <property type="entry name" value="Leu-bd"/>
</dbReference>
<dbReference type="CDD" id="cd06347">
    <property type="entry name" value="PBP1_ABC_LivK_ligand_binding-like"/>
    <property type="match status" value="1"/>
</dbReference>
<gene>
    <name evidence="6" type="ORF">ENP86_00160</name>
</gene>
<keyword evidence="2" id="KW-0813">Transport</keyword>
<dbReference type="PANTHER" id="PTHR30483">
    <property type="entry name" value="LEUCINE-SPECIFIC-BINDING PROTEIN"/>
    <property type="match status" value="1"/>
</dbReference>
<dbReference type="PROSITE" id="PS51257">
    <property type="entry name" value="PROKAR_LIPOPROTEIN"/>
    <property type="match status" value="1"/>
</dbReference>
<dbReference type="Gene3D" id="3.40.50.2300">
    <property type="match status" value="2"/>
</dbReference>
<proteinExistence type="inferred from homology"/>
<dbReference type="Pfam" id="PF13458">
    <property type="entry name" value="Peripla_BP_6"/>
    <property type="match status" value="1"/>
</dbReference>
<reference evidence="6" key="1">
    <citation type="journal article" date="2020" name="mSystems">
        <title>Genome- and Community-Level Interaction Insights into Carbon Utilization and Element Cycling Functions of Hydrothermarchaeota in Hydrothermal Sediment.</title>
        <authorList>
            <person name="Zhou Z."/>
            <person name="Liu Y."/>
            <person name="Xu W."/>
            <person name="Pan J."/>
            <person name="Luo Z.H."/>
            <person name="Li M."/>
        </authorList>
    </citation>
    <scope>NUCLEOTIDE SEQUENCE [LARGE SCALE GENOMIC DNA]</scope>
    <source>
        <strain evidence="6">SpSt-258</strain>
    </source>
</reference>
<dbReference type="AlphaFoldDB" id="A0A7V1EGX0"/>
<dbReference type="InterPro" id="IPR000709">
    <property type="entry name" value="Leu_Ile_Val-bd"/>
</dbReference>
<dbReference type="PRINTS" id="PR00337">
    <property type="entry name" value="LEUILEVALBP"/>
</dbReference>
<dbReference type="PANTHER" id="PTHR30483:SF6">
    <property type="entry name" value="PERIPLASMIC BINDING PROTEIN OF ABC TRANSPORTER FOR NATURAL AMINO ACIDS"/>
    <property type="match status" value="1"/>
</dbReference>
<dbReference type="InterPro" id="IPR051010">
    <property type="entry name" value="BCAA_transport"/>
</dbReference>
<dbReference type="SUPFAM" id="SSF53822">
    <property type="entry name" value="Periplasmic binding protein-like I"/>
    <property type="match status" value="1"/>
</dbReference>
<evidence type="ECO:0000259" key="5">
    <source>
        <dbReference type="Pfam" id="PF13458"/>
    </source>
</evidence>
<evidence type="ECO:0000256" key="3">
    <source>
        <dbReference type="ARBA" id="ARBA00022729"/>
    </source>
</evidence>
<dbReference type="GO" id="GO:0006865">
    <property type="term" value="P:amino acid transport"/>
    <property type="evidence" value="ECO:0007669"/>
    <property type="project" value="UniProtKB-KW"/>
</dbReference>
<keyword evidence="3" id="KW-0732">Signal</keyword>
<evidence type="ECO:0000313" key="6">
    <source>
        <dbReference type="EMBL" id="HDY57961.1"/>
    </source>
</evidence>
<name>A0A7V1EGX0_UNCW3</name>
<sequence length="377" mass="41339">MEKICFILLGLLILSCGPQENVIKIGLVAPLTGDVKTFGESTKNGFLLAIEEVNSQGGINGKQIKTFIQDDKNDPTEAQNAGSKLINQDGVKLIIGSVSSKCSIPLAQTCQDASVVMITPTSTNPKVTVRDDGSRKDFIFRACFIDPFQGKVAAKFALENLKAKTAAILYDVGNDYVKGLAEFIRDNFTQGGGQVLVYESYQKDDTDFSALLTKIKQADPDILYIPDYYNKVGLIAKQARQLGINSILMGGDGWDSPEMLKIASDAIVGGYFTNHYSPDDPRPEVQEWVKKYLAKYGSSPDAFATLAYDATCLLLEAIKKANSDNPVKVKEALQRIKDFKGVSGEITFDEFGNPIKKITILRYTKTGQEFVIRITPE</sequence>
<protein>
    <submittedName>
        <fullName evidence="6">ABC transporter substrate-binding protein</fullName>
    </submittedName>
</protein>
<accession>A0A7V1EGX0</accession>
<evidence type="ECO:0000256" key="4">
    <source>
        <dbReference type="ARBA" id="ARBA00022970"/>
    </source>
</evidence>
<feature type="domain" description="Leucine-binding protein" evidence="5">
    <location>
        <begin position="23"/>
        <end position="367"/>
    </location>
</feature>
<dbReference type="EMBL" id="DSKY01000002">
    <property type="protein sequence ID" value="HDY57961.1"/>
    <property type="molecule type" value="Genomic_DNA"/>
</dbReference>
<dbReference type="InterPro" id="IPR028082">
    <property type="entry name" value="Peripla_BP_I"/>
</dbReference>
<comment type="similarity">
    <text evidence="1">Belongs to the leucine-binding protein family.</text>
</comment>
<keyword evidence="4" id="KW-0029">Amino-acid transport</keyword>